<dbReference type="FunFam" id="2.40.30.10:FF:000013">
    <property type="entry name" value="eukaryotic translation initiation factor 5B"/>
    <property type="match status" value="2"/>
</dbReference>
<dbReference type="CDD" id="cd03703">
    <property type="entry name" value="aeIF5B_II"/>
    <property type="match status" value="2"/>
</dbReference>
<keyword evidence="11" id="KW-0342">GTP-binding</keyword>
<dbReference type="InterPro" id="IPR000795">
    <property type="entry name" value="T_Tr_GTP-bd_dom"/>
</dbReference>
<dbReference type="FunFam" id="3.40.50.300:FF:000112">
    <property type="entry name" value="Eukaryotic translation initiation factor 5B"/>
    <property type="match status" value="1"/>
</dbReference>
<evidence type="ECO:0000256" key="6">
    <source>
        <dbReference type="ARBA" id="ARBA00022540"/>
    </source>
</evidence>
<dbReference type="Pfam" id="PF00009">
    <property type="entry name" value="GTP_EFTU"/>
    <property type="match status" value="2"/>
</dbReference>
<feature type="domain" description="Tr-type G" evidence="14">
    <location>
        <begin position="1409"/>
        <end position="1661"/>
    </location>
</feature>
<dbReference type="Gene3D" id="3.40.50.300">
    <property type="entry name" value="P-loop containing nucleotide triphosphate hydrolases"/>
    <property type="match status" value="2"/>
</dbReference>
<feature type="compositionally biased region" description="Basic and acidic residues" evidence="13">
    <location>
        <begin position="1174"/>
        <end position="1192"/>
    </location>
</feature>
<feature type="compositionally biased region" description="Basic residues" evidence="13">
    <location>
        <begin position="65"/>
        <end position="74"/>
    </location>
</feature>
<evidence type="ECO:0000313" key="16">
    <source>
        <dbReference type="Proteomes" id="UP000026960"/>
    </source>
</evidence>
<evidence type="ECO:0000313" key="15">
    <source>
        <dbReference type="EnsemblPlants" id="OBART01G20750.1"/>
    </source>
</evidence>
<accession>A0A0D3EQJ8</accession>
<dbReference type="CDD" id="cd01887">
    <property type="entry name" value="IF2_eIF5B"/>
    <property type="match status" value="1"/>
</dbReference>
<keyword evidence="10" id="KW-0648">Protein biosynthesis</keyword>
<dbReference type="InterPro" id="IPR009000">
    <property type="entry name" value="Transl_B-barrel_sf"/>
</dbReference>
<keyword evidence="8" id="KW-0547">Nucleotide-binding</keyword>
<dbReference type="Pfam" id="PF14578">
    <property type="entry name" value="GTP_EFTU_D4"/>
    <property type="match status" value="2"/>
</dbReference>
<feature type="region of interest" description="Disordered" evidence="13">
    <location>
        <begin position="127"/>
        <end position="300"/>
    </location>
</feature>
<evidence type="ECO:0000259" key="14">
    <source>
        <dbReference type="PROSITE" id="PS51722"/>
    </source>
</evidence>
<evidence type="ECO:0000256" key="13">
    <source>
        <dbReference type="SAM" id="MobiDB-lite"/>
    </source>
</evidence>
<evidence type="ECO:0000256" key="10">
    <source>
        <dbReference type="ARBA" id="ARBA00022917"/>
    </source>
</evidence>
<dbReference type="Pfam" id="PF11987">
    <property type="entry name" value="IF-2"/>
    <property type="match status" value="2"/>
</dbReference>
<feature type="compositionally biased region" description="Gly residues" evidence="13">
    <location>
        <begin position="1080"/>
        <end position="1089"/>
    </location>
</feature>
<evidence type="ECO:0000256" key="4">
    <source>
        <dbReference type="ARBA" id="ARBA00013824"/>
    </source>
</evidence>
<feature type="region of interest" description="Disordered" evidence="13">
    <location>
        <begin position="1117"/>
        <end position="1217"/>
    </location>
</feature>
<evidence type="ECO:0000256" key="7">
    <source>
        <dbReference type="ARBA" id="ARBA00022723"/>
    </source>
</evidence>
<feature type="region of interest" description="Disordered" evidence="13">
    <location>
        <begin position="1"/>
        <end position="78"/>
    </location>
</feature>
<protein>
    <recommendedName>
        <fullName evidence="4">Eukaryotic translation initiation factor 5B</fullName>
        <ecNumber evidence="3">3.6.5.3</ecNumber>
    </recommendedName>
    <alternativeName>
        <fullName evidence="12">Translation initiation factor IF-2</fullName>
    </alternativeName>
</protein>
<dbReference type="PANTHER" id="PTHR43381:SF4">
    <property type="entry name" value="EUKARYOTIC TRANSLATION INITIATION FACTOR 5B"/>
    <property type="match status" value="1"/>
</dbReference>
<evidence type="ECO:0000256" key="5">
    <source>
        <dbReference type="ARBA" id="ARBA00022490"/>
    </source>
</evidence>
<evidence type="ECO:0000256" key="3">
    <source>
        <dbReference type="ARBA" id="ARBA00011986"/>
    </source>
</evidence>
<feature type="compositionally biased region" description="Basic and acidic residues" evidence="13">
    <location>
        <begin position="1138"/>
        <end position="1156"/>
    </location>
</feature>
<comment type="subcellular location">
    <subcellularLocation>
        <location evidence="1">Cytoplasm</location>
    </subcellularLocation>
</comment>
<feature type="region of interest" description="Disordered" evidence="13">
    <location>
        <begin position="1061"/>
        <end position="1089"/>
    </location>
</feature>
<evidence type="ECO:0000256" key="11">
    <source>
        <dbReference type="ARBA" id="ARBA00023134"/>
    </source>
</evidence>
<dbReference type="Gene3D" id="2.40.30.10">
    <property type="entry name" value="Translation factors"/>
    <property type="match status" value="4"/>
</dbReference>
<dbReference type="FunFam" id="3.40.50.10050:FF:000002">
    <property type="entry name" value="Eukaryotic translation initiation factor 5B"/>
    <property type="match status" value="2"/>
</dbReference>
<keyword evidence="7" id="KW-0479">Metal-binding</keyword>
<dbReference type="InterPro" id="IPR027417">
    <property type="entry name" value="P-loop_NTPase"/>
</dbReference>
<feature type="compositionally biased region" description="Low complexity" evidence="13">
    <location>
        <begin position="1157"/>
        <end position="1170"/>
    </location>
</feature>
<dbReference type="HOGENOM" id="CLU_001599_0_0_1"/>
<dbReference type="SUPFAM" id="SSF50447">
    <property type="entry name" value="Translation proteins"/>
    <property type="match status" value="2"/>
</dbReference>
<keyword evidence="5" id="KW-0963">Cytoplasm</keyword>
<name>A0A0D3EQJ8_9ORYZ</name>
<dbReference type="eggNOG" id="KOG1144">
    <property type="taxonomic scope" value="Eukaryota"/>
</dbReference>
<dbReference type="Proteomes" id="UP000026960">
    <property type="component" value="Chromosome 1"/>
</dbReference>
<dbReference type="PaxDb" id="65489-OBART01G20750.1"/>
<dbReference type="GO" id="GO:0046872">
    <property type="term" value="F:metal ion binding"/>
    <property type="evidence" value="ECO:0007669"/>
    <property type="project" value="UniProtKB-KW"/>
</dbReference>
<dbReference type="NCBIfam" id="NF003078">
    <property type="entry name" value="PRK04004.1"/>
    <property type="match status" value="1"/>
</dbReference>
<dbReference type="NCBIfam" id="TIGR00231">
    <property type="entry name" value="small_GTP"/>
    <property type="match status" value="2"/>
</dbReference>
<organism evidence="15">
    <name type="scientific">Oryza barthii</name>
    <dbReference type="NCBI Taxonomy" id="65489"/>
    <lineage>
        <taxon>Eukaryota</taxon>
        <taxon>Viridiplantae</taxon>
        <taxon>Streptophyta</taxon>
        <taxon>Embryophyta</taxon>
        <taxon>Tracheophyta</taxon>
        <taxon>Spermatophyta</taxon>
        <taxon>Magnoliopsida</taxon>
        <taxon>Liliopsida</taxon>
        <taxon>Poales</taxon>
        <taxon>Poaceae</taxon>
        <taxon>BOP clade</taxon>
        <taxon>Oryzoideae</taxon>
        <taxon>Oryzeae</taxon>
        <taxon>Oryzinae</taxon>
        <taxon>Oryza</taxon>
    </lineage>
</organism>
<dbReference type="InterPro" id="IPR029459">
    <property type="entry name" value="EFTU-type"/>
</dbReference>
<dbReference type="Gene3D" id="3.40.50.10050">
    <property type="entry name" value="Translation initiation factor IF- 2, domain 3"/>
    <property type="match status" value="2"/>
</dbReference>
<dbReference type="GO" id="GO:0003924">
    <property type="term" value="F:GTPase activity"/>
    <property type="evidence" value="ECO:0007669"/>
    <property type="project" value="InterPro"/>
</dbReference>
<feature type="compositionally biased region" description="Polar residues" evidence="13">
    <location>
        <begin position="1266"/>
        <end position="1280"/>
    </location>
</feature>
<feature type="domain" description="Tr-type G" evidence="14">
    <location>
        <begin position="443"/>
        <end position="660"/>
    </location>
</feature>
<dbReference type="GO" id="GO:0005739">
    <property type="term" value="C:mitochondrion"/>
    <property type="evidence" value="ECO:0007669"/>
    <property type="project" value="TreeGrafter"/>
</dbReference>
<dbReference type="STRING" id="65489.A0A0D3EQJ8"/>
<dbReference type="CDD" id="cd16266">
    <property type="entry name" value="IF2_aeIF5B_IV"/>
    <property type="match status" value="1"/>
</dbReference>
<feature type="compositionally biased region" description="Low complexity" evidence="13">
    <location>
        <begin position="1195"/>
        <end position="1207"/>
    </location>
</feature>
<reference evidence="15" key="2">
    <citation type="submission" date="2015-03" db="UniProtKB">
        <authorList>
            <consortium name="EnsemblPlants"/>
        </authorList>
    </citation>
    <scope>IDENTIFICATION</scope>
</reference>
<evidence type="ECO:0000256" key="2">
    <source>
        <dbReference type="ARBA" id="ARBA00007733"/>
    </source>
</evidence>
<feature type="compositionally biased region" description="Basic and acidic residues" evidence="13">
    <location>
        <begin position="151"/>
        <end position="168"/>
    </location>
</feature>
<dbReference type="SUPFAM" id="SSF52540">
    <property type="entry name" value="P-loop containing nucleoside triphosphate hydrolases"/>
    <property type="match status" value="2"/>
</dbReference>
<dbReference type="GO" id="GO:0005525">
    <property type="term" value="F:GTP binding"/>
    <property type="evidence" value="ECO:0007669"/>
    <property type="project" value="UniProtKB-KW"/>
</dbReference>
<reference evidence="15" key="1">
    <citation type="journal article" date="2009" name="Rice">
        <title>De Novo Next Generation Sequencing of Plant Genomes.</title>
        <authorList>
            <person name="Rounsley S."/>
            <person name="Marri P.R."/>
            <person name="Yu Y."/>
            <person name="He R."/>
            <person name="Sisneros N."/>
            <person name="Goicoechea J.L."/>
            <person name="Lee S.J."/>
            <person name="Angelova A."/>
            <person name="Kudrna D."/>
            <person name="Luo M."/>
            <person name="Affourtit J."/>
            <person name="Desany B."/>
            <person name="Knight J."/>
            <person name="Niazi F."/>
            <person name="Egholm M."/>
            <person name="Wing R.A."/>
        </authorList>
    </citation>
    <scope>NUCLEOTIDE SEQUENCE [LARGE SCALE GENOMIC DNA]</scope>
    <source>
        <strain evidence="15">cv. IRGC 105608</strain>
    </source>
</reference>
<dbReference type="InterPro" id="IPR036925">
    <property type="entry name" value="TIF_IF2_dom3_sf"/>
</dbReference>
<keyword evidence="9" id="KW-0378">Hydrolase</keyword>
<dbReference type="InterPro" id="IPR023115">
    <property type="entry name" value="TIF_IF2_dom3"/>
</dbReference>
<dbReference type="InterPro" id="IPR015760">
    <property type="entry name" value="TIF_IF2"/>
</dbReference>
<dbReference type="EC" id="3.6.5.3" evidence="3"/>
<comment type="similarity">
    <text evidence="2">Belongs to the TRAFAC class translation factor GTPase superfamily. Classic translation factor GTPase family. IF-2 subfamily.</text>
</comment>
<feature type="region of interest" description="Disordered" evidence="13">
    <location>
        <begin position="1245"/>
        <end position="1305"/>
    </location>
</feature>
<dbReference type="Gramene" id="OBART01G20750.1">
    <property type="protein sequence ID" value="OBART01G20750.1"/>
    <property type="gene ID" value="OBART01G20750"/>
</dbReference>
<proteinExistence type="inferred from homology"/>
<sequence>MARTASAATGGDEPPPEPHHQAGVQWPPKNDGDGGEEVGGGNAGVPAAAGDEDPTAGAVGAAGRGSRRRKKAGRRAAALDEEDLDTILAEIDQNLASAVLDSTLKMNLAQPLASTAVDVATAVNDVGAEVKDDEMEAESAAAKRRKRKKEKEKERKTTSKVAEADAKKPPRHVRGMLEVLAKRKEAEELRKREEELRQRKAEEERLQREEDKRMVEEMKMQQKERDKGKTMKKRQDVKTLTGKQKEEARRLDAMRRQFLGDLGNDGGANERKKRPIYDSKRKKVQSKADEAANGDGGHMQELHKVNKEEEECAIMEEQPHYRVEEDGEKIKLEEIKGAESVEVSKEDDEESWEYQWDDKMFSNDVNADVNLFERINFEERITKEEKNEAMKSSNEEVVSLVTGWKNRIEEWDVDVDENDKDTRKLTPKRDPAKVDKAEKYMDLRSPICCILGHVDTGKTKLLDCIRCTNVQGGEAGGITQQIGATFFPIENIRERTKELKAGAALHVPGFLVIDTPGHQSFSNLRSRGSSLCDIAILVVDIMRGIQAQTIESLNILERHKADFIIVLNKVDRLFGWKRCPNAPIKKALKQQAEGVKMEFDARLTDIVMQFKMQCINTILYYRNKEIDCTYKNIVPTCAISGEGIPDLLLLSVQWAQKKMKERLIFSNNIECTVLEVKVTEGHGTIIDVVLANGFLREGDQIVTCGMQGPILTHIRALLTPHPMKELRIKCPYQHHKEIKASQGIKISAPGLEHSVAGTSLFVVQPGDDQEKSVNKAMAEMVVLMNRIDKNNDGVYVQASSLGSLEALIEFLKNPAVNIPVYDFNIGPVHRKDVMKASVMLEKRKEYAAIVAFDVKVMPDAREIANESSVKIFVADVIYHLFDQFTTYIEGLREIEKDKKIVEAVFPCVLKIIPDCVFNLKDPIVLGVDVLEGVAKVGTPLCLPSKGFACIGKIASIQNSSKQVDVARKGEKVAIKNIVLGVFDISQEALQMSKRNVSVGTLELTMNWKSIDLLKENHRGDLTLKEWELEATVRASRGCRPAAATPAERTGLRRMGVRGLLRQPPSSPAAPRHARWVRQGANGGGRGRAGGRVRSAFGLDAVLSYTPQVVMVFTENDNKGREDGTHTQGHNLSLTWPPPKDDIRGDGHDEAGHRIARDAAAATGARSVDVAGRNPRKEKSGRAAPRDAVDLGKQDPSGVSPTSGVSSPALAPSCLSEDGNFHRENVEMQAERANGWRRKERKAAVEASEVEVKRPGNQKGHGLLDQSGDSVGNNHVLISSSNHERKKRPMYNSEAAKEKNRVQSSSNDRFHRLNNDKIKECSSAEKVPKLSDVNTKEKSEIDQLTKGAILANEDQYEWDDLFFDDGGSKFLTVENKCEVEGVEASDKNDMGTRGLAHPAKMEQARKDMGLRSPVCCFLGHSGTGKTKLLDCILRTNVPESEAGGITQQFGVTFFPMENIRERIKELKADAVLHIPGLLLIDTPGHETFRNFRCIGSRLCDIAILVVDVILGLQMQTLESLDLLKKHKIDFIIALNKVDNIDGWKQYPNASFEKALALQSESVRMGFEKRLSDIVSQLNAQGIVSGLYYINKDKDDKFKNIVPTSSIRAQKMNERLTIRDKIECTILDVKFIEGHGTTIDVVLSSGVLHLRDQIIMCGSQGPIKTHIRALLTPNKMKELQVKVPYQHHKEIKCARGITISAPGLEYSIAGTCLYVVRPGDDQQDVVNNVLSDIATSSNWIDKSKEGVYVQASSLGSLKAITEFLKSPAMNIPVCDFRLGPVLRKDVMKARFMVRKKTQYATILAFNVKVSPDAQKLASQDGVKIILADVIDHLFEQFRKYIFPRNEKTEEVVFPCVLKIIPDCVFNRKGPIVLGVDMLYGVAKVGTPLCIPSKGFIRIGKIASIQNSHKQVDVAREGEKVAIKIVGSNQDEANNSFGRTFGLDDELVSYITKESIDVLKEHHREIADEVMLSSLPEADDVLVPILHKLEDTQQAVATTVLYVQTEKFHIGFYVQPSIIRNYIASEEFQFETQFCYLYIYVQKHSCYFDEELKMKPRGGYSFSQRRGVCPGKI</sequence>
<evidence type="ECO:0000256" key="12">
    <source>
        <dbReference type="ARBA" id="ARBA00032478"/>
    </source>
</evidence>
<dbReference type="PRINTS" id="PR00315">
    <property type="entry name" value="ELONGATNFCT"/>
</dbReference>
<keyword evidence="16" id="KW-1185">Reference proteome</keyword>
<dbReference type="InterPro" id="IPR005225">
    <property type="entry name" value="Small_GTP-bd"/>
</dbReference>
<dbReference type="PANTHER" id="PTHR43381">
    <property type="entry name" value="TRANSLATION INITIATION FACTOR IF-2-RELATED"/>
    <property type="match status" value="1"/>
</dbReference>
<feature type="compositionally biased region" description="Basic and acidic residues" evidence="13">
    <location>
        <begin position="180"/>
        <end position="255"/>
    </location>
</feature>
<dbReference type="PROSITE" id="PS51722">
    <property type="entry name" value="G_TR_2"/>
    <property type="match status" value="2"/>
</dbReference>
<evidence type="ECO:0000256" key="9">
    <source>
        <dbReference type="ARBA" id="ARBA00022801"/>
    </source>
</evidence>
<dbReference type="GO" id="GO:0003743">
    <property type="term" value="F:translation initiation factor activity"/>
    <property type="evidence" value="ECO:0007669"/>
    <property type="project" value="UniProtKB-KW"/>
</dbReference>
<evidence type="ECO:0000256" key="8">
    <source>
        <dbReference type="ARBA" id="ARBA00022741"/>
    </source>
</evidence>
<keyword evidence="6" id="KW-0396">Initiation factor</keyword>
<dbReference type="SUPFAM" id="SSF52156">
    <property type="entry name" value="Initiation factor IF2/eIF5b, domain 3"/>
    <property type="match status" value="2"/>
</dbReference>
<dbReference type="EnsemblPlants" id="OBART01G20750.1">
    <property type="protein sequence ID" value="OBART01G20750.1"/>
    <property type="gene ID" value="OBART01G20750"/>
</dbReference>
<evidence type="ECO:0000256" key="1">
    <source>
        <dbReference type="ARBA" id="ARBA00004496"/>
    </source>
</evidence>